<dbReference type="InterPro" id="IPR006311">
    <property type="entry name" value="TAT_signal"/>
</dbReference>
<reference evidence="3" key="1">
    <citation type="submission" date="2021-01" db="EMBL/GenBank/DDBJ databases">
        <authorList>
            <person name="Corre E."/>
            <person name="Pelletier E."/>
            <person name="Niang G."/>
            <person name="Scheremetjew M."/>
            <person name="Finn R."/>
            <person name="Kale V."/>
            <person name="Holt S."/>
            <person name="Cochrane G."/>
            <person name="Meng A."/>
            <person name="Brown T."/>
            <person name="Cohen L."/>
        </authorList>
    </citation>
    <scope>NUCLEOTIDE SEQUENCE</scope>
    <source>
        <strain evidence="3">Clade-A-BCC118000</strain>
    </source>
</reference>
<dbReference type="InterPro" id="IPR016123">
    <property type="entry name" value="Mog1/PsbP_a/b/a-sand"/>
</dbReference>
<dbReference type="EMBL" id="HBDX01002025">
    <property type="protein sequence ID" value="CAD8221017.1"/>
    <property type="molecule type" value="Transcribed_RNA"/>
</dbReference>
<gene>
    <name evidence="3" type="ORF">OLUC0939_LOCUS1737</name>
</gene>
<sequence length="270" mass="28778">MSRAPSIAARRCASVASTVPTRARRTNRARGAVASRNADAETNAETDDRRDSRRAFLARACAGTACARASSSQASEARAPSGYDAPTVAPSGSTTRANAFESSRAGGESISPYAYRLRWPSGWCALRDLASARTVGVDASFKDPLDEASTLAVFVTRGVRERDVASRYGTLDEDARRRADAAPNQKTIGKRIVRVSVPRGDGAGRVVVEAHEIETEVGGGTAGRFGAAVELIRVWVADGSEWCVRATASKSAWPRVRGELRRAVDSFEFA</sequence>
<evidence type="ECO:0000259" key="2">
    <source>
        <dbReference type="Pfam" id="PF01789"/>
    </source>
</evidence>
<dbReference type="Gene3D" id="3.40.1000.10">
    <property type="entry name" value="Mog1/PsbP, alpha/beta/alpha sandwich"/>
    <property type="match status" value="1"/>
</dbReference>
<dbReference type="Pfam" id="PF01789">
    <property type="entry name" value="PsbP"/>
    <property type="match status" value="1"/>
</dbReference>
<feature type="region of interest" description="Disordered" evidence="1">
    <location>
        <begin position="71"/>
        <end position="103"/>
    </location>
</feature>
<feature type="compositionally biased region" description="Polar residues" evidence="1">
    <location>
        <begin position="90"/>
        <end position="101"/>
    </location>
</feature>
<evidence type="ECO:0000256" key="1">
    <source>
        <dbReference type="SAM" id="MobiDB-lite"/>
    </source>
</evidence>
<protein>
    <recommendedName>
        <fullName evidence="2">PsbP C-terminal domain-containing protein</fullName>
    </recommendedName>
</protein>
<dbReference type="GO" id="GO:0009654">
    <property type="term" value="C:photosystem II oxygen evolving complex"/>
    <property type="evidence" value="ECO:0007669"/>
    <property type="project" value="InterPro"/>
</dbReference>
<name>A0A7R9XQS2_9CHLO</name>
<dbReference type="GO" id="GO:0015979">
    <property type="term" value="P:photosynthesis"/>
    <property type="evidence" value="ECO:0007669"/>
    <property type="project" value="InterPro"/>
</dbReference>
<dbReference type="PROSITE" id="PS51318">
    <property type="entry name" value="TAT"/>
    <property type="match status" value="1"/>
</dbReference>
<accession>A0A7R9XQS2</accession>
<dbReference type="AlphaFoldDB" id="A0A7R9XQS2"/>
<dbReference type="InterPro" id="IPR002683">
    <property type="entry name" value="PsbP_C"/>
</dbReference>
<feature type="region of interest" description="Disordered" evidence="1">
    <location>
        <begin position="1"/>
        <end position="51"/>
    </location>
</feature>
<dbReference type="SUPFAM" id="SSF55724">
    <property type="entry name" value="Mog1p/PsbP-like"/>
    <property type="match status" value="1"/>
</dbReference>
<dbReference type="GO" id="GO:0019898">
    <property type="term" value="C:extrinsic component of membrane"/>
    <property type="evidence" value="ECO:0007669"/>
    <property type="project" value="InterPro"/>
</dbReference>
<evidence type="ECO:0000313" key="3">
    <source>
        <dbReference type="EMBL" id="CAD8221017.1"/>
    </source>
</evidence>
<proteinExistence type="predicted"/>
<feature type="domain" description="PsbP C-terminal" evidence="2">
    <location>
        <begin position="114"/>
        <end position="269"/>
    </location>
</feature>
<feature type="compositionally biased region" description="Low complexity" evidence="1">
    <location>
        <begin position="71"/>
        <end position="81"/>
    </location>
</feature>
<organism evidence="3">
    <name type="scientific">Ostreococcus sp. 'lucimarinus'</name>
    <dbReference type="NCBI Taxonomy" id="242159"/>
    <lineage>
        <taxon>Eukaryota</taxon>
        <taxon>Viridiplantae</taxon>
        <taxon>Chlorophyta</taxon>
        <taxon>Mamiellophyceae</taxon>
        <taxon>Mamiellales</taxon>
        <taxon>Bathycoccaceae</taxon>
        <taxon>Ostreococcus</taxon>
    </lineage>
</organism>
<dbReference type="GO" id="GO:0005509">
    <property type="term" value="F:calcium ion binding"/>
    <property type="evidence" value="ECO:0007669"/>
    <property type="project" value="InterPro"/>
</dbReference>